<dbReference type="PANTHER" id="PTHR44305">
    <property type="entry name" value="SI:DKEY-192D15.2-RELATED"/>
    <property type="match status" value="1"/>
</dbReference>
<dbReference type="GeneID" id="87832082"/>
<reference evidence="3" key="1">
    <citation type="journal article" date="2023" name="Mol. Phylogenet. Evol.">
        <title>Genome-scale phylogeny and comparative genomics of the fungal order Sordariales.</title>
        <authorList>
            <person name="Hensen N."/>
            <person name="Bonometti L."/>
            <person name="Westerberg I."/>
            <person name="Brannstrom I.O."/>
            <person name="Guillou S."/>
            <person name="Cros-Aarteil S."/>
            <person name="Calhoun S."/>
            <person name="Haridas S."/>
            <person name="Kuo A."/>
            <person name="Mondo S."/>
            <person name="Pangilinan J."/>
            <person name="Riley R."/>
            <person name="LaButti K."/>
            <person name="Andreopoulos B."/>
            <person name="Lipzen A."/>
            <person name="Chen C."/>
            <person name="Yan M."/>
            <person name="Daum C."/>
            <person name="Ng V."/>
            <person name="Clum A."/>
            <person name="Steindorff A."/>
            <person name="Ohm R.A."/>
            <person name="Martin F."/>
            <person name="Silar P."/>
            <person name="Natvig D.O."/>
            <person name="Lalanne C."/>
            <person name="Gautier V."/>
            <person name="Ament-Velasquez S.L."/>
            <person name="Kruys A."/>
            <person name="Hutchinson M.I."/>
            <person name="Powell A.J."/>
            <person name="Barry K."/>
            <person name="Miller A.N."/>
            <person name="Grigoriev I.V."/>
            <person name="Debuchy R."/>
            <person name="Gladieux P."/>
            <person name="Hiltunen Thoren M."/>
            <person name="Johannesson H."/>
        </authorList>
    </citation>
    <scope>NUCLEOTIDE SEQUENCE</scope>
    <source>
        <strain evidence="3">CBS 731.68</strain>
    </source>
</reference>
<dbReference type="PANTHER" id="PTHR44305:SF24">
    <property type="entry name" value="TYROSINE-PROTEIN KINASE C03B1.5-RELATED"/>
    <property type="match status" value="1"/>
</dbReference>
<dbReference type="Gene3D" id="1.10.510.10">
    <property type="entry name" value="Transferase(Phosphotransferase) domain 1"/>
    <property type="match status" value="1"/>
</dbReference>
<sequence>MWWDDDTIERTVTKEFVCSRLVPEEIGRLDQPLEFGGSLTDCTYWEWIDEKAKRLFLIVADLGLPDQIFGLIDDSLDDDDLPIALDQVERLELTSSKDEKTEKKFYHRQFHYLLRPLQKGGHTDYDDDEVVPLDAVDKKHALGQHLDKVMVPNEPGTVLCRCRIPLGPGRLSWGEFISEVDSIKDVQNQHLLSYSTSYTHQGYGYILFTPAPEYTLKSLLATTPSCLKNVDKKARPHLVMNWIYCLVDTVCFLHNRGLSHGNIRPSTVMFSCDNLVFFSSFTRFHTSILGGATDYTSFDKEAYDHAAPEKLFKPASTSPTSNQRSAEVSNSPTDKHALTPSPQAADIFSLGCVILELLSFLFKKHGKPFAAHRAAKHKSAGRGGAVPDSSFHKNLGQVESWMTQLTKDATKRKDEPVLRGVAPMLAVVEHMLAFYPSERPSANEVRARIYQILAESCSIAEPHCPPLDSGLDFTIGSLTLSSSALASGGSTDSISGPMKPKDGSGRCEA</sequence>
<feature type="compositionally biased region" description="Polar residues" evidence="1">
    <location>
        <begin position="315"/>
        <end position="332"/>
    </location>
</feature>
<evidence type="ECO:0000259" key="2">
    <source>
        <dbReference type="PROSITE" id="PS50011"/>
    </source>
</evidence>
<dbReference type="InterPro" id="IPR053083">
    <property type="entry name" value="TF_kinase-domain_protein"/>
</dbReference>
<accession>A0AAN6TUQ8</accession>
<comment type="caution">
    <text evidence="3">The sequence shown here is derived from an EMBL/GenBank/DDBJ whole genome shotgun (WGS) entry which is preliminary data.</text>
</comment>
<dbReference type="AlphaFoldDB" id="A0AAN6TUQ8"/>
<dbReference type="SMART" id="SM00220">
    <property type="entry name" value="S_TKc"/>
    <property type="match status" value="1"/>
</dbReference>
<evidence type="ECO:0000313" key="3">
    <source>
        <dbReference type="EMBL" id="KAK4120839.1"/>
    </source>
</evidence>
<dbReference type="Proteomes" id="UP001302602">
    <property type="component" value="Unassembled WGS sequence"/>
</dbReference>
<dbReference type="InterPro" id="IPR000719">
    <property type="entry name" value="Prot_kinase_dom"/>
</dbReference>
<evidence type="ECO:0000256" key="1">
    <source>
        <dbReference type="SAM" id="MobiDB-lite"/>
    </source>
</evidence>
<organism evidence="3 4">
    <name type="scientific">Parathielavia appendiculata</name>
    <dbReference type="NCBI Taxonomy" id="2587402"/>
    <lineage>
        <taxon>Eukaryota</taxon>
        <taxon>Fungi</taxon>
        <taxon>Dikarya</taxon>
        <taxon>Ascomycota</taxon>
        <taxon>Pezizomycotina</taxon>
        <taxon>Sordariomycetes</taxon>
        <taxon>Sordariomycetidae</taxon>
        <taxon>Sordariales</taxon>
        <taxon>Chaetomiaceae</taxon>
        <taxon>Parathielavia</taxon>
    </lineage>
</organism>
<feature type="region of interest" description="Disordered" evidence="1">
    <location>
        <begin position="486"/>
        <end position="509"/>
    </location>
</feature>
<reference evidence="3" key="2">
    <citation type="submission" date="2023-05" db="EMBL/GenBank/DDBJ databases">
        <authorList>
            <consortium name="Lawrence Berkeley National Laboratory"/>
            <person name="Steindorff A."/>
            <person name="Hensen N."/>
            <person name="Bonometti L."/>
            <person name="Westerberg I."/>
            <person name="Brannstrom I.O."/>
            <person name="Guillou S."/>
            <person name="Cros-Aarteil S."/>
            <person name="Calhoun S."/>
            <person name="Haridas S."/>
            <person name="Kuo A."/>
            <person name="Mondo S."/>
            <person name="Pangilinan J."/>
            <person name="Riley R."/>
            <person name="Labutti K."/>
            <person name="Andreopoulos B."/>
            <person name="Lipzen A."/>
            <person name="Chen C."/>
            <person name="Yanf M."/>
            <person name="Daum C."/>
            <person name="Ng V."/>
            <person name="Clum A."/>
            <person name="Ohm R."/>
            <person name="Martin F."/>
            <person name="Silar P."/>
            <person name="Natvig D."/>
            <person name="Lalanne C."/>
            <person name="Gautier V."/>
            <person name="Ament-Velasquez S.L."/>
            <person name="Kruys A."/>
            <person name="Hutchinson M.I."/>
            <person name="Powell A.J."/>
            <person name="Barry K."/>
            <person name="Miller A.N."/>
            <person name="Grigoriev I.V."/>
            <person name="Debuchy R."/>
            <person name="Gladieux P."/>
            <person name="Thoren M.H."/>
            <person name="Johannesson H."/>
        </authorList>
    </citation>
    <scope>NUCLEOTIDE SEQUENCE</scope>
    <source>
        <strain evidence="3">CBS 731.68</strain>
    </source>
</reference>
<keyword evidence="4" id="KW-1185">Reference proteome</keyword>
<proteinExistence type="predicted"/>
<feature type="domain" description="Protein kinase" evidence="2">
    <location>
        <begin position="99"/>
        <end position="453"/>
    </location>
</feature>
<dbReference type="RefSeq" id="XP_062644610.1">
    <property type="nucleotide sequence ID" value="XM_062795313.1"/>
</dbReference>
<dbReference type="GO" id="GO:0004672">
    <property type="term" value="F:protein kinase activity"/>
    <property type="evidence" value="ECO:0007669"/>
    <property type="project" value="InterPro"/>
</dbReference>
<dbReference type="GO" id="GO:0005524">
    <property type="term" value="F:ATP binding"/>
    <property type="evidence" value="ECO:0007669"/>
    <property type="project" value="InterPro"/>
</dbReference>
<gene>
    <name evidence="3" type="ORF">N657DRAFT_665899</name>
</gene>
<name>A0AAN6TUQ8_9PEZI</name>
<feature type="region of interest" description="Disordered" evidence="1">
    <location>
        <begin position="313"/>
        <end position="338"/>
    </location>
</feature>
<dbReference type="EMBL" id="MU853236">
    <property type="protein sequence ID" value="KAK4120839.1"/>
    <property type="molecule type" value="Genomic_DNA"/>
</dbReference>
<dbReference type="PROSITE" id="PS50011">
    <property type="entry name" value="PROTEIN_KINASE_DOM"/>
    <property type="match status" value="1"/>
</dbReference>
<evidence type="ECO:0000313" key="4">
    <source>
        <dbReference type="Proteomes" id="UP001302602"/>
    </source>
</evidence>
<protein>
    <recommendedName>
        <fullName evidence="2">Protein kinase domain-containing protein</fullName>
    </recommendedName>
</protein>
<dbReference type="SUPFAM" id="SSF56112">
    <property type="entry name" value="Protein kinase-like (PK-like)"/>
    <property type="match status" value="1"/>
</dbReference>
<dbReference type="InterPro" id="IPR011009">
    <property type="entry name" value="Kinase-like_dom_sf"/>
</dbReference>
<feature type="compositionally biased region" description="Basic and acidic residues" evidence="1">
    <location>
        <begin position="499"/>
        <end position="509"/>
    </location>
</feature>